<reference evidence="5 6" key="1">
    <citation type="submission" date="2022-04" db="EMBL/GenBank/DDBJ databases">
        <title>Roseobacter sp. WL0113 is a bacterium isolated from neritic sediment.</title>
        <authorList>
            <person name="Wang L."/>
            <person name="He W."/>
            <person name="Zhang D.-F."/>
        </authorList>
    </citation>
    <scope>NUCLEOTIDE SEQUENCE [LARGE SCALE GENOMIC DNA]</scope>
    <source>
        <strain evidence="5 6">WL0113</strain>
    </source>
</reference>
<evidence type="ECO:0000259" key="4">
    <source>
        <dbReference type="Pfam" id="PF13302"/>
    </source>
</evidence>
<dbReference type="InterPro" id="IPR000182">
    <property type="entry name" value="GNAT_dom"/>
</dbReference>
<name>A0ABT3BG67_9RHOB</name>
<dbReference type="Proteomes" id="UP001208690">
    <property type="component" value="Unassembled WGS sequence"/>
</dbReference>
<dbReference type="EMBL" id="JALIEB010000006">
    <property type="protein sequence ID" value="MCV3272099.1"/>
    <property type="molecule type" value="Genomic_DNA"/>
</dbReference>
<keyword evidence="2" id="KW-0012">Acyltransferase</keyword>
<gene>
    <name evidence="5" type="ORF">MUB52_11740</name>
</gene>
<protein>
    <submittedName>
        <fullName evidence="5">GNAT family N-acetyltransferase</fullName>
    </submittedName>
</protein>
<dbReference type="InterPro" id="IPR016181">
    <property type="entry name" value="Acyl_CoA_acyltransferase"/>
</dbReference>
<dbReference type="PANTHER" id="PTHR43792:SF8">
    <property type="entry name" value="[RIBOSOMAL PROTEIN US5]-ALANINE N-ACETYLTRANSFERASE"/>
    <property type="match status" value="1"/>
</dbReference>
<feature type="domain" description="N-acetyltransferase" evidence="4">
    <location>
        <begin position="9"/>
        <end position="133"/>
    </location>
</feature>
<keyword evidence="1" id="KW-0808">Transferase</keyword>
<comment type="similarity">
    <text evidence="3">Belongs to the acetyltransferase family. RimJ subfamily.</text>
</comment>
<keyword evidence="6" id="KW-1185">Reference proteome</keyword>
<dbReference type="Pfam" id="PF13302">
    <property type="entry name" value="Acetyltransf_3"/>
    <property type="match status" value="1"/>
</dbReference>
<dbReference type="SUPFAM" id="SSF55729">
    <property type="entry name" value="Acyl-CoA N-acyltransferases (Nat)"/>
    <property type="match status" value="1"/>
</dbReference>
<evidence type="ECO:0000256" key="2">
    <source>
        <dbReference type="ARBA" id="ARBA00023315"/>
    </source>
</evidence>
<proteinExistence type="inferred from homology"/>
<accession>A0ABT3BG67</accession>
<dbReference type="Gene3D" id="3.40.630.30">
    <property type="match status" value="1"/>
</dbReference>
<evidence type="ECO:0000256" key="3">
    <source>
        <dbReference type="ARBA" id="ARBA00038502"/>
    </source>
</evidence>
<evidence type="ECO:0000256" key="1">
    <source>
        <dbReference type="ARBA" id="ARBA00022679"/>
    </source>
</evidence>
<dbReference type="PANTHER" id="PTHR43792">
    <property type="entry name" value="GNAT FAMILY, PUTATIVE (AFU_ORTHOLOGUE AFUA_3G00765)-RELATED-RELATED"/>
    <property type="match status" value="1"/>
</dbReference>
<comment type="caution">
    <text evidence="5">The sequence shown here is derived from an EMBL/GenBank/DDBJ whole genome shotgun (WGS) entry which is preliminary data.</text>
</comment>
<dbReference type="RefSeq" id="WP_263844423.1">
    <property type="nucleotide sequence ID" value="NZ_JALIEB010000006.1"/>
</dbReference>
<evidence type="ECO:0000313" key="6">
    <source>
        <dbReference type="Proteomes" id="UP001208690"/>
    </source>
</evidence>
<sequence>MSEHIQTRRLVLRPFRDADARRVAELVGNLDVARWLTRVPHPYGVDDALGFFGRHAGDKLVLAVTQSDVVIGCCSIRDELGYWLGQPYWGLGYAFEAASALVGAYFATHRAPLQSGYMLGNAASARVLSKLGFAPTRIDMAACQATGTPVKLQKVTLSRETWQGRA</sequence>
<dbReference type="InterPro" id="IPR051531">
    <property type="entry name" value="N-acetyltransferase"/>
</dbReference>
<evidence type="ECO:0000313" key="5">
    <source>
        <dbReference type="EMBL" id="MCV3272099.1"/>
    </source>
</evidence>
<organism evidence="5 6">
    <name type="scientific">Roseobacter sinensis</name>
    <dbReference type="NCBI Taxonomy" id="2931391"/>
    <lineage>
        <taxon>Bacteria</taxon>
        <taxon>Pseudomonadati</taxon>
        <taxon>Pseudomonadota</taxon>
        <taxon>Alphaproteobacteria</taxon>
        <taxon>Rhodobacterales</taxon>
        <taxon>Roseobacteraceae</taxon>
        <taxon>Roseobacter</taxon>
    </lineage>
</organism>